<sequence length="68" mass="7390">MSTEAKKPPCALCGQSVEIKGFTLDTPTKQLLFCCAGCLSIYQLLNENQSADANQPDDPITPPNKEVY</sequence>
<evidence type="ECO:0000313" key="1">
    <source>
        <dbReference type="EMBL" id="QCW83004.1"/>
    </source>
</evidence>
<dbReference type="Proteomes" id="UP000305881">
    <property type="component" value="Chromosome"/>
</dbReference>
<name>A0A4P9UNR9_METBY</name>
<dbReference type="KEGG" id="mbur:EQU24_12720"/>
<dbReference type="AlphaFoldDB" id="A0A4P9UNR9"/>
<protein>
    <submittedName>
        <fullName evidence="1">Metal-binding protein</fullName>
    </submittedName>
</protein>
<organism evidence="1 2">
    <name type="scientific">Methylotuvimicrobium buryatense</name>
    <name type="common">Methylomicrobium buryatense</name>
    <dbReference type="NCBI Taxonomy" id="95641"/>
    <lineage>
        <taxon>Bacteria</taxon>
        <taxon>Pseudomonadati</taxon>
        <taxon>Pseudomonadota</taxon>
        <taxon>Gammaproteobacteria</taxon>
        <taxon>Methylococcales</taxon>
        <taxon>Methylococcaceae</taxon>
        <taxon>Methylotuvimicrobium</taxon>
    </lineage>
</organism>
<gene>
    <name evidence="1" type="ORF">EQU24_12720</name>
</gene>
<evidence type="ECO:0000313" key="2">
    <source>
        <dbReference type="Proteomes" id="UP000305881"/>
    </source>
</evidence>
<dbReference type="RefSeq" id="WP_083877600.1">
    <property type="nucleotide sequence ID" value="NZ_CP035467.1"/>
</dbReference>
<dbReference type="EMBL" id="CP035467">
    <property type="protein sequence ID" value="QCW83004.1"/>
    <property type="molecule type" value="Genomic_DNA"/>
</dbReference>
<proteinExistence type="predicted"/>
<dbReference type="STRING" id="675511.GCA_000341735_00498"/>
<dbReference type="OrthoDB" id="7362200at2"/>
<accession>A0A4P9UNR9</accession>
<keyword evidence="2" id="KW-1185">Reference proteome</keyword>
<reference evidence="2" key="1">
    <citation type="journal article" date="2019" name="J. Bacteriol.">
        <title>A Mutagenic Screen Identifies a TonB-Dependent Receptor Required for the Lanthanide Metal Switch in the Type I Methanotroph 'Methylotuvimicrobium buryatense' 5GB1C.</title>
        <authorList>
            <person name="Groom J.D."/>
            <person name="Ford S.M."/>
            <person name="Pesesky M.W."/>
            <person name="Lidstrom M.E."/>
        </authorList>
    </citation>
    <scope>NUCLEOTIDE SEQUENCE [LARGE SCALE GENOMIC DNA]</scope>
    <source>
        <strain evidence="2">5GB1C</strain>
    </source>
</reference>